<gene>
    <name evidence="8" type="ORF">HC031_22380</name>
</gene>
<organism evidence="8 9">
    <name type="scientific">Planosporangium thailandense</name>
    <dbReference type="NCBI Taxonomy" id="765197"/>
    <lineage>
        <taxon>Bacteria</taxon>
        <taxon>Bacillati</taxon>
        <taxon>Actinomycetota</taxon>
        <taxon>Actinomycetes</taxon>
        <taxon>Micromonosporales</taxon>
        <taxon>Micromonosporaceae</taxon>
        <taxon>Planosporangium</taxon>
    </lineage>
</organism>
<feature type="transmembrane region" description="Helical" evidence="6">
    <location>
        <begin position="101"/>
        <end position="125"/>
    </location>
</feature>
<dbReference type="PROSITE" id="PS50850">
    <property type="entry name" value="MFS"/>
    <property type="match status" value="1"/>
</dbReference>
<keyword evidence="9" id="KW-1185">Reference proteome</keyword>
<reference evidence="8 9" key="1">
    <citation type="submission" date="2020-03" db="EMBL/GenBank/DDBJ databases">
        <title>WGS of the type strain of Planosporangium spp.</title>
        <authorList>
            <person name="Thawai C."/>
        </authorList>
    </citation>
    <scope>NUCLEOTIDE SEQUENCE [LARGE SCALE GENOMIC DNA]</scope>
    <source>
        <strain evidence="8 9">TBRC 5610</strain>
    </source>
</reference>
<comment type="subcellular location">
    <subcellularLocation>
        <location evidence="1">Cell membrane</location>
        <topology evidence="1">Multi-pass membrane protein</topology>
    </subcellularLocation>
</comment>
<evidence type="ECO:0000256" key="5">
    <source>
        <dbReference type="SAM" id="MobiDB-lite"/>
    </source>
</evidence>
<feature type="transmembrane region" description="Helical" evidence="6">
    <location>
        <begin position="263"/>
        <end position="288"/>
    </location>
</feature>
<dbReference type="Proteomes" id="UP000722989">
    <property type="component" value="Unassembled WGS sequence"/>
</dbReference>
<dbReference type="InterPro" id="IPR011701">
    <property type="entry name" value="MFS"/>
</dbReference>
<feature type="domain" description="Major facilitator superfamily (MFS) profile" evidence="7">
    <location>
        <begin position="34"/>
        <end position="410"/>
    </location>
</feature>
<name>A0ABX0Y4V6_9ACTN</name>
<dbReference type="InterPro" id="IPR020846">
    <property type="entry name" value="MFS_dom"/>
</dbReference>
<dbReference type="EMBL" id="JAATVY010000018">
    <property type="protein sequence ID" value="NJC72443.1"/>
    <property type="molecule type" value="Genomic_DNA"/>
</dbReference>
<evidence type="ECO:0000256" key="4">
    <source>
        <dbReference type="ARBA" id="ARBA00023136"/>
    </source>
</evidence>
<dbReference type="Gene3D" id="1.20.1250.20">
    <property type="entry name" value="MFS general substrate transporter like domains"/>
    <property type="match status" value="2"/>
</dbReference>
<dbReference type="SUPFAM" id="SSF103473">
    <property type="entry name" value="MFS general substrate transporter"/>
    <property type="match status" value="1"/>
</dbReference>
<evidence type="ECO:0000313" key="9">
    <source>
        <dbReference type="Proteomes" id="UP000722989"/>
    </source>
</evidence>
<evidence type="ECO:0000259" key="7">
    <source>
        <dbReference type="PROSITE" id="PS50850"/>
    </source>
</evidence>
<evidence type="ECO:0000256" key="1">
    <source>
        <dbReference type="ARBA" id="ARBA00004651"/>
    </source>
</evidence>
<feature type="transmembrane region" description="Helical" evidence="6">
    <location>
        <begin position="192"/>
        <end position="211"/>
    </location>
</feature>
<evidence type="ECO:0000256" key="6">
    <source>
        <dbReference type="SAM" id="Phobius"/>
    </source>
</evidence>
<evidence type="ECO:0000256" key="3">
    <source>
        <dbReference type="ARBA" id="ARBA00022989"/>
    </source>
</evidence>
<feature type="transmembrane region" description="Helical" evidence="6">
    <location>
        <begin position="232"/>
        <end position="251"/>
    </location>
</feature>
<feature type="region of interest" description="Disordered" evidence="5">
    <location>
        <begin position="1"/>
        <end position="27"/>
    </location>
</feature>
<feature type="transmembrane region" description="Helical" evidence="6">
    <location>
        <begin position="300"/>
        <end position="318"/>
    </location>
</feature>
<dbReference type="PANTHER" id="PTHR23518">
    <property type="entry name" value="C-METHYLTRANSFERASE"/>
    <property type="match status" value="1"/>
</dbReference>
<comment type="caution">
    <text evidence="8">The sequence shown here is derived from an EMBL/GenBank/DDBJ whole genome shotgun (WGS) entry which is preliminary data.</text>
</comment>
<protein>
    <submittedName>
        <fullName evidence="8">MFS transporter</fullName>
    </submittedName>
</protein>
<sequence>MADCATGGRVDVTRTRREPPAPTTAGSRGWLSRNLLVLSGVSFLQDAASELLYPIMPIFLTAVLGAPAAVVGLVEGLAEGAAALTKLAAGGLGDRYRRRPLIAAGYGLAAVGKVLIALAVVWPVVLAGRVVDRLGKGMRGAPRDALLVDGIPPAARGRAFGLHRTADTLGAVVGPLIGLAGYELLHHRIRPLLAIAVVPAVLSVLLVAAVRERTRPPAGAKARPTLRGANRLPARFWRIMAVLAAFALVNFPDALLLLRLRAIGFSVTALILAYVTYNLVYAAASYPAGLLADRWRPPRVFGLGLIFFAVGYVGLGLVHSHPAAWALLAAYGLFTACTDGVGKAWISGLVGADFQARAQGVYQALSGFGVLVAGIWAGLAWRGDGRLPLILSGTAAAILAAVLLAASSRRARDRHAAPHRALDSRA</sequence>
<feature type="transmembrane region" description="Helical" evidence="6">
    <location>
        <begin position="361"/>
        <end position="381"/>
    </location>
</feature>
<dbReference type="PANTHER" id="PTHR23518:SF2">
    <property type="entry name" value="MAJOR FACILITATOR SUPERFAMILY TRANSPORTER"/>
    <property type="match status" value="1"/>
</dbReference>
<feature type="transmembrane region" description="Helical" evidence="6">
    <location>
        <begin position="51"/>
        <end position="74"/>
    </location>
</feature>
<accession>A0ABX0Y4V6</accession>
<feature type="transmembrane region" description="Helical" evidence="6">
    <location>
        <begin position="324"/>
        <end position="341"/>
    </location>
</feature>
<feature type="compositionally biased region" description="Low complexity" evidence="5">
    <location>
        <begin position="1"/>
        <end position="10"/>
    </location>
</feature>
<proteinExistence type="predicted"/>
<keyword evidence="3 6" id="KW-1133">Transmembrane helix</keyword>
<keyword evidence="4 6" id="KW-0472">Membrane</keyword>
<dbReference type="InterPro" id="IPR036259">
    <property type="entry name" value="MFS_trans_sf"/>
</dbReference>
<dbReference type="Pfam" id="PF07690">
    <property type="entry name" value="MFS_1"/>
    <property type="match status" value="2"/>
</dbReference>
<keyword evidence="2 6" id="KW-0812">Transmembrane</keyword>
<evidence type="ECO:0000313" key="8">
    <source>
        <dbReference type="EMBL" id="NJC72443.1"/>
    </source>
</evidence>
<feature type="transmembrane region" description="Helical" evidence="6">
    <location>
        <begin position="387"/>
        <end position="406"/>
    </location>
</feature>
<dbReference type="CDD" id="cd17370">
    <property type="entry name" value="MFS_MJ1317_like"/>
    <property type="match status" value="1"/>
</dbReference>
<evidence type="ECO:0000256" key="2">
    <source>
        <dbReference type="ARBA" id="ARBA00022692"/>
    </source>
</evidence>